<dbReference type="Pfam" id="PF00378">
    <property type="entry name" value="ECH_1"/>
    <property type="match status" value="1"/>
</dbReference>
<evidence type="ECO:0000256" key="2">
    <source>
        <dbReference type="ARBA" id="ARBA00023098"/>
    </source>
</evidence>
<evidence type="ECO:0000313" key="5">
    <source>
        <dbReference type="Proteomes" id="UP000183413"/>
    </source>
</evidence>
<dbReference type="Gene3D" id="3.90.226.10">
    <property type="entry name" value="2-enoyl-CoA Hydratase, Chain A, domain 1"/>
    <property type="match status" value="1"/>
</dbReference>
<keyword evidence="5" id="KW-1185">Reference proteome</keyword>
<dbReference type="GeneID" id="99650925"/>
<accession>A0A1I5NJM7</accession>
<dbReference type="AlphaFoldDB" id="A0A1I5NJM7"/>
<keyword evidence="2" id="KW-0443">Lipid metabolism</keyword>
<dbReference type="InterPro" id="IPR001753">
    <property type="entry name" value="Enoyl-CoA_hydra/iso"/>
</dbReference>
<evidence type="ECO:0000313" key="4">
    <source>
        <dbReference type="EMBL" id="SFP21870.1"/>
    </source>
</evidence>
<evidence type="ECO:0000256" key="3">
    <source>
        <dbReference type="ARBA" id="ARBA00023239"/>
    </source>
</evidence>
<dbReference type="eggNOG" id="COG1024">
    <property type="taxonomic scope" value="Bacteria"/>
</dbReference>
<name>A0A1I5NJM7_9ACTN</name>
<dbReference type="EMBL" id="FOVH01000012">
    <property type="protein sequence ID" value="SFP21870.1"/>
    <property type="molecule type" value="Genomic_DNA"/>
</dbReference>
<dbReference type="SUPFAM" id="SSF52096">
    <property type="entry name" value="ClpP/crotonase"/>
    <property type="match status" value="1"/>
</dbReference>
<dbReference type="PANTHER" id="PTHR11941:SF169">
    <property type="entry name" value="(7AS)-7A-METHYL-1,5-DIOXO-2,3,5,6,7,7A-HEXAHYDRO-1H-INDENE-CARBOXYL-COA HYDROLASE"/>
    <property type="match status" value="1"/>
</dbReference>
<dbReference type="GO" id="GO:0006635">
    <property type="term" value="P:fatty acid beta-oxidation"/>
    <property type="evidence" value="ECO:0007669"/>
    <property type="project" value="TreeGrafter"/>
</dbReference>
<reference evidence="4 5" key="1">
    <citation type="submission" date="2016-10" db="EMBL/GenBank/DDBJ databases">
        <authorList>
            <person name="de Groot N.N."/>
        </authorList>
    </citation>
    <scope>NUCLEOTIDE SEQUENCE [LARGE SCALE GENOMIC DNA]</scope>
    <source>
        <strain evidence="4 5">DSM 43067</strain>
    </source>
</reference>
<comment type="similarity">
    <text evidence="1">Belongs to the enoyl-CoA hydratase/isomerase family.</text>
</comment>
<dbReference type="InterPro" id="IPR029045">
    <property type="entry name" value="ClpP/crotonase-like_dom_sf"/>
</dbReference>
<dbReference type="PANTHER" id="PTHR11941">
    <property type="entry name" value="ENOYL-COA HYDRATASE-RELATED"/>
    <property type="match status" value="1"/>
</dbReference>
<dbReference type="Gene3D" id="1.10.12.10">
    <property type="entry name" value="Lyase 2-enoyl-coa Hydratase, Chain A, domain 2"/>
    <property type="match status" value="1"/>
</dbReference>
<dbReference type="GO" id="GO:0016829">
    <property type="term" value="F:lyase activity"/>
    <property type="evidence" value="ECO:0007669"/>
    <property type="project" value="UniProtKB-KW"/>
</dbReference>
<protein>
    <submittedName>
        <fullName evidence="4">Short chain enoyl-CoA hydratase</fullName>
    </submittedName>
</protein>
<dbReference type="RefSeq" id="WP_021591969.1">
    <property type="nucleotide sequence ID" value="NZ_CP083237.1"/>
</dbReference>
<proteinExistence type="inferred from homology"/>
<gene>
    <name evidence="4" type="ORF">SAMN04489713_112184</name>
</gene>
<dbReference type="InterPro" id="IPR014748">
    <property type="entry name" value="Enoyl-CoA_hydra_C"/>
</dbReference>
<evidence type="ECO:0000256" key="1">
    <source>
        <dbReference type="ARBA" id="ARBA00005254"/>
    </source>
</evidence>
<dbReference type="STRING" id="1993.SAMN04489713_112184"/>
<dbReference type="Proteomes" id="UP000183413">
    <property type="component" value="Unassembled WGS sequence"/>
</dbReference>
<dbReference type="InParanoid" id="A0A1I5NJM7"/>
<organism evidence="4 5">
    <name type="scientific">Actinomadura madurae</name>
    <dbReference type="NCBI Taxonomy" id="1993"/>
    <lineage>
        <taxon>Bacteria</taxon>
        <taxon>Bacillati</taxon>
        <taxon>Actinomycetota</taxon>
        <taxon>Actinomycetes</taxon>
        <taxon>Streptosporangiales</taxon>
        <taxon>Thermomonosporaceae</taxon>
        <taxon>Actinomadura</taxon>
    </lineage>
</organism>
<keyword evidence="3" id="KW-0456">Lyase</keyword>
<dbReference type="CDD" id="cd06558">
    <property type="entry name" value="crotonase-like"/>
    <property type="match status" value="1"/>
</dbReference>
<sequence length="255" mass="27163">MDLLRRREGPVEVLTLNRPDQRNALSPELMADISTAFRECLEDTGVRAIVLTGAGDRAFCAGMDLKAFAERSQASGPAADTTHFMMFSQGRYPKPIIGAANATAVAGGWELLLNCDIVVTSDKAKFGLPEVKRGLFAAGGGTTLPGRIPLGIALELGLTGDLIDAARAYELGLVNRVVPAEDVLDTALDVARRIGENGPLGVLATKKLMRVAFTDGVAAARAAQEGERAKVFESEDALEGARAFAEKREPRWKGR</sequence>